<protein>
    <recommendedName>
        <fullName evidence="2">DUF676 domain-containing protein</fullName>
    </recommendedName>
</protein>
<feature type="region of interest" description="Disordered" evidence="1">
    <location>
        <begin position="1"/>
        <end position="40"/>
    </location>
</feature>
<organism evidence="3 4">
    <name type="scientific">Hibiscus sabdariffa</name>
    <name type="common">roselle</name>
    <dbReference type="NCBI Taxonomy" id="183260"/>
    <lineage>
        <taxon>Eukaryota</taxon>
        <taxon>Viridiplantae</taxon>
        <taxon>Streptophyta</taxon>
        <taxon>Embryophyta</taxon>
        <taxon>Tracheophyta</taxon>
        <taxon>Spermatophyta</taxon>
        <taxon>Magnoliopsida</taxon>
        <taxon>eudicotyledons</taxon>
        <taxon>Gunneridae</taxon>
        <taxon>Pentapetalae</taxon>
        <taxon>rosids</taxon>
        <taxon>malvids</taxon>
        <taxon>Malvales</taxon>
        <taxon>Malvaceae</taxon>
        <taxon>Malvoideae</taxon>
        <taxon>Hibiscus</taxon>
    </lineage>
</organism>
<dbReference type="InterPro" id="IPR029058">
    <property type="entry name" value="AB_hydrolase_fold"/>
</dbReference>
<comment type="caution">
    <text evidence="3">The sequence shown here is derived from an EMBL/GenBank/DDBJ whole genome shotgun (WGS) entry which is preliminary data.</text>
</comment>
<keyword evidence="4" id="KW-1185">Reference proteome</keyword>
<evidence type="ECO:0000259" key="2">
    <source>
        <dbReference type="Pfam" id="PF05057"/>
    </source>
</evidence>
<dbReference type="InterPro" id="IPR044294">
    <property type="entry name" value="Lipase-like"/>
</dbReference>
<dbReference type="PANTHER" id="PTHR12482:SF41">
    <property type="entry name" value="ALPHA_BETA-HYDROLASES SUPERFAMILY PROTEIN"/>
    <property type="match status" value="1"/>
</dbReference>
<evidence type="ECO:0000313" key="3">
    <source>
        <dbReference type="EMBL" id="KAK8473972.1"/>
    </source>
</evidence>
<dbReference type="InterPro" id="IPR007751">
    <property type="entry name" value="DUF676_lipase-like"/>
</dbReference>
<gene>
    <name evidence="3" type="ORF">V6N11_035711</name>
</gene>
<dbReference type="EMBL" id="JBBPBN010002744">
    <property type="protein sequence ID" value="KAK8473972.1"/>
    <property type="molecule type" value="Genomic_DNA"/>
</dbReference>
<dbReference type="Proteomes" id="UP001396334">
    <property type="component" value="Unassembled WGS sequence"/>
</dbReference>
<feature type="compositionally biased region" description="Basic residues" evidence="1">
    <location>
        <begin position="25"/>
        <end position="39"/>
    </location>
</feature>
<name>A0ABR1Z5N4_9ROSI</name>
<dbReference type="SUPFAM" id="SSF53474">
    <property type="entry name" value="alpha/beta-Hydrolases"/>
    <property type="match status" value="1"/>
</dbReference>
<reference evidence="3 4" key="1">
    <citation type="journal article" date="2024" name="G3 (Bethesda)">
        <title>Genome assembly of Hibiscus sabdariffa L. provides insights into metabolisms of medicinal natural products.</title>
        <authorList>
            <person name="Kim T."/>
        </authorList>
    </citation>
    <scope>NUCLEOTIDE SEQUENCE [LARGE SCALE GENOMIC DNA]</scope>
    <source>
        <strain evidence="3">TK-2024</strain>
        <tissue evidence="3">Old leaves</tissue>
    </source>
</reference>
<accession>A0ABR1Z5N4</accession>
<feature type="domain" description="DUF676" evidence="2">
    <location>
        <begin position="70"/>
        <end position="293"/>
    </location>
</feature>
<evidence type="ECO:0000256" key="1">
    <source>
        <dbReference type="SAM" id="MobiDB-lite"/>
    </source>
</evidence>
<dbReference type="Pfam" id="PF05057">
    <property type="entry name" value="DUF676"/>
    <property type="match status" value="1"/>
</dbReference>
<proteinExistence type="predicted"/>
<evidence type="ECO:0000313" key="4">
    <source>
        <dbReference type="Proteomes" id="UP001396334"/>
    </source>
</evidence>
<sequence length="462" mass="52543">MALIEGNSRKVQEINDENKNNNTNRAKKLHQKEKNKRRSQSFARFGCFRVETDEDGGVDMEVQFPKQRDHPSHLVVMVNGLIGSAQNWRFTAKQFLKKYPEDVIVHCSERNSSMLTFDGVDVMGDRLAEEVKSVISRHPSVQKISFVGHSLGGLVARYAIARLFEQDLTQENSQTNGGCRTDQLGDSWPEGKLKGKIAGLEPMNFITLASPHLGSRWHRQVPLFHGSHVLEKVAARTSWFLGRTGKHLFLTDGKDGKPPLLLRMVSDGEDLKFMSALLSFRRRAVYANASFDHILLSCILFKNLTPFLDIVGWSTSSLRRRDELPKIKHLPRGDKYPHVVNVETGKTATPDDEVPYEAKTNGTDKMNMEEEMIRGLTKMSWERADVYFKGSRQRLLAHLAIQASLFFINSIVLDVELHELNAYNPFHPFFSLFFHHILQVSNSWANSDGADVVQHMIDNFLL</sequence>
<feature type="compositionally biased region" description="Basic and acidic residues" evidence="1">
    <location>
        <begin position="7"/>
        <end position="19"/>
    </location>
</feature>
<dbReference type="Gene3D" id="3.40.50.1820">
    <property type="entry name" value="alpha/beta hydrolase"/>
    <property type="match status" value="1"/>
</dbReference>
<dbReference type="PANTHER" id="PTHR12482">
    <property type="entry name" value="LIPASE ROG1-RELATED-RELATED"/>
    <property type="match status" value="1"/>
</dbReference>